<keyword evidence="8" id="KW-1015">Disulfide bond</keyword>
<keyword evidence="4" id="KW-0677">Repeat</keyword>
<keyword evidence="7 11" id="KW-0472">Membrane</keyword>
<evidence type="ECO:0000256" key="11">
    <source>
        <dbReference type="SAM" id="Phobius"/>
    </source>
</evidence>
<keyword evidence="2 11" id="KW-0812">Transmembrane</keyword>
<keyword evidence="9" id="KW-0393">Immunoglobulin domain</keyword>
<dbReference type="PROSITE" id="PS50853">
    <property type="entry name" value="FN3"/>
    <property type="match status" value="2"/>
</dbReference>
<feature type="compositionally biased region" description="Polar residues" evidence="10">
    <location>
        <begin position="481"/>
        <end position="499"/>
    </location>
</feature>
<dbReference type="Gene3D" id="2.60.40.10">
    <property type="entry name" value="Immunoglobulins"/>
    <property type="match status" value="5"/>
</dbReference>
<evidence type="ECO:0000256" key="3">
    <source>
        <dbReference type="ARBA" id="ARBA00022729"/>
    </source>
</evidence>
<feature type="region of interest" description="Disordered" evidence="10">
    <location>
        <begin position="481"/>
        <end position="520"/>
    </location>
</feature>
<evidence type="ECO:0000256" key="1">
    <source>
        <dbReference type="ARBA" id="ARBA00004167"/>
    </source>
</evidence>
<evidence type="ECO:0000256" key="8">
    <source>
        <dbReference type="ARBA" id="ARBA00023157"/>
    </source>
</evidence>
<evidence type="ECO:0000256" key="10">
    <source>
        <dbReference type="SAM" id="MobiDB-lite"/>
    </source>
</evidence>
<dbReference type="InterPro" id="IPR050964">
    <property type="entry name" value="Striated_Muscle_Regulatory"/>
</dbReference>
<evidence type="ECO:0000313" key="14">
    <source>
        <dbReference type="Proteomes" id="UP001235939"/>
    </source>
</evidence>
<keyword evidence="6 11" id="KW-1133">Transmembrane helix</keyword>
<dbReference type="SMART" id="SM00060">
    <property type="entry name" value="FN3"/>
    <property type="match status" value="2"/>
</dbReference>
<feature type="domain" description="Fibronectin type-III" evidence="12">
    <location>
        <begin position="95"/>
        <end position="194"/>
    </location>
</feature>
<evidence type="ECO:0000256" key="4">
    <source>
        <dbReference type="ARBA" id="ARBA00022737"/>
    </source>
</evidence>
<proteinExistence type="predicted"/>
<organism evidence="13 14">
    <name type="scientific">Cordylochernes scorpioides</name>
    <dbReference type="NCBI Taxonomy" id="51811"/>
    <lineage>
        <taxon>Eukaryota</taxon>
        <taxon>Metazoa</taxon>
        <taxon>Ecdysozoa</taxon>
        <taxon>Arthropoda</taxon>
        <taxon>Chelicerata</taxon>
        <taxon>Arachnida</taxon>
        <taxon>Pseudoscorpiones</taxon>
        <taxon>Cheliferoidea</taxon>
        <taxon>Chernetidae</taxon>
        <taxon>Cordylochernes</taxon>
    </lineage>
</organism>
<evidence type="ECO:0000256" key="2">
    <source>
        <dbReference type="ARBA" id="ARBA00022692"/>
    </source>
</evidence>
<evidence type="ECO:0000256" key="5">
    <source>
        <dbReference type="ARBA" id="ARBA00022889"/>
    </source>
</evidence>
<evidence type="ECO:0000313" key="13">
    <source>
        <dbReference type="EMBL" id="UYV61599.1"/>
    </source>
</evidence>
<evidence type="ECO:0000259" key="12">
    <source>
        <dbReference type="PROSITE" id="PS50853"/>
    </source>
</evidence>
<reference evidence="13 14" key="1">
    <citation type="submission" date="2022-01" db="EMBL/GenBank/DDBJ databases">
        <title>A chromosomal length assembly of Cordylochernes scorpioides.</title>
        <authorList>
            <person name="Zeh D."/>
            <person name="Zeh J."/>
        </authorList>
    </citation>
    <scope>NUCLEOTIDE SEQUENCE [LARGE SCALE GENOMIC DNA]</scope>
    <source>
        <strain evidence="13">IN4F17</strain>
        <tissue evidence="13">Whole Body</tissue>
    </source>
</reference>
<dbReference type="PANTHER" id="PTHR13817:SF73">
    <property type="entry name" value="FIBRONECTIN TYPE-III DOMAIN-CONTAINING PROTEIN"/>
    <property type="match status" value="1"/>
</dbReference>
<dbReference type="SUPFAM" id="SSF48726">
    <property type="entry name" value="Immunoglobulin"/>
    <property type="match status" value="1"/>
</dbReference>
<keyword evidence="14" id="KW-1185">Reference proteome</keyword>
<dbReference type="InterPro" id="IPR036179">
    <property type="entry name" value="Ig-like_dom_sf"/>
</dbReference>
<dbReference type="Proteomes" id="UP001235939">
    <property type="component" value="Chromosome 01"/>
</dbReference>
<accession>A0ABY6JZX8</accession>
<evidence type="ECO:0000256" key="9">
    <source>
        <dbReference type="ARBA" id="ARBA00023319"/>
    </source>
</evidence>
<dbReference type="SUPFAM" id="SSF49265">
    <property type="entry name" value="Fibronectin type III"/>
    <property type="match status" value="2"/>
</dbReference>
<protein>
    <submittedName>
        <fullName evidence="13">Dscam</fullName>
    </submittedName>
</protein>
<dbReference type="EMBL" id="CP092863">
    <property type="protein sequence ID" value="UYV61599.1"/>
    <property type="molecule type" value="Genomic_DNA"/>
</dbReference>
<comment type="subcellular location">
    <subcellularLocation>
        <location evidence="1">Membrane</location>
        <topology evidence="1">Single-pass membrane protein</topology>
    </subcellularLocation>
</comment>
<name>A0ABY6JZX8_9ARAC</name>
<feature type="transmembrane region" description="Helical" evidence="11">
    <location>
        <begin position="387"/>
        <end position="409"/>
    </location>
</feature>
<gene>
    <name evidence="13" type="ORF">LAZ67_1005493</name>
</gene>
<dbReference type="InterPro" id="IPR013783">
    <property type="entry name" value="Ig-like_fold"/>
</dbReference>
<feature type="domain" description="Fibronectin type-III" evidence="12">
    <location>
        <begin position="265"/>
        <end position="363"/>
    </location>
</feature>
<dbReference type="InterPro" id="IPR056754">
    <property type="entry name" value="DSCAM/DSCAML_C"/>
</dbReference>
<evidence type="ECO:0000256" key="6">
    <source>
        <dbReference type="ARBA" id="ARBA00022989"/>
    </source>
</evidence>
<evidence type="ECO:0000256" key="7">
    <source>
        <dbReference type="ARBA" id="ARBA00023136"/>
    </source>
</evidence>
<dbReference type="Pfam" id="PF00041">
    <property type="entry name" value="fn3"/>
    <property type="match status" value="2"/>
</dbReference>
<keyword evidence="3" id="KW-0732">Signal</keyword>
<dbReference type="PANTHER" id="PTHR13817">
    <property type="entry name" value="TITIN"/>
    <property type="match status" value="1"/>
</dbReference>
<dbReference type="CDD" id="cd00063">
    <property type="entry name" value="FN3"/>
    <property type="match status" value="3"/>
</dbReference>
<dbReference type="InterPro" id="IPR003961">
    <property type="entry name" value="FN3_dom"/>
</dbReference>
<dbReference type="PRINTS" id="PR00014">
    <property type="entry name" value="FNTYPEIII"/>
</dbReference>
<keyword evidence="5" id="KW-0130">Cell adhesion</keyword>
<dbReference type="InterPro" id="IPR036116">
    <property type="entry name" value="FN3_sf"/>
</dbReference>
<sequence>MIRQSHRRDSALYTCVASNSYGQDDTNIQLIIQEPPDSPADLKVTEVTSRQVKLIWTAPFTGNSPITSYVIQYKEETAPGGPPTDVQAVATVPTPSRSPGSSVHTANNQYCLTQPPPEAVWHGKVRGYYIGYREVGSDQPAMFKTVELEGAGPLEAHLTNLRRAALYRVSVQAFNGKGAGPRSDHEMSTPSLMKRNFDSPVTECTLYRRKDYGTWTDSAVVAQDGSVTVPDLDCGTRYFFYMVCHNSVGRSEPSETMAVRTSGGAPVSPSKEEFLQCDASSAILNLQAWQSSGCPITRFSLRLRRRHSAHWSPVAPVNRSRHTIQGLAPGMPYELQVTAFNSAGATEARYDFFTPNLTSTIEGEDRLANPLEPGLDSPGLSLAEVGILVPVVTAFVMVVLVVAVGCFLCRRRQSRGGHSCSEADITALNSYIIFNYQIDKKDQKERSTFIVDLRRSLIDEHLATRNLNSLPVELQTTMKKLKNNDGSSTSRGSTMPQESDTPKRRHQSRRGNPYEQGASVGQYCDQGAMTDLICSMDKTPPPPPQLAGIVIRVHGPIDLLHGQDTTTSSVGRYCDQGVWTDLICSMDKTPPPQLAGIVIRVHGPI</sequence>
<dbReference type="Pfam" id="PF25059">
    <property type="entry name" value="FN3_DSCAM-DSCAML_C"/>
    <property type="match status" value="1"/>
</dbReference>